<evidence type="ECO:0000256" key="1">
    <source>
        <dbReference type="ARBA" id="ARBA00004141"/>
    </source>
</evidence>
<organism evidence="9 10">
    <name type="scientific">Wuchereria bancrofti</name>
    <dbReference type="NCBI Taxonomy" id="6293"/>
    <lineage>
        <taxon>Eukaryota</taxon>
        <taxon>Metazoa</taxon>
        <taxon>Ecdysozoa</taxon>
        <taxon>Nematoda</taxon>
        <taxon>Chromadorea</taxon>
        <taxon>Rhabditida</taxon>
        <taxon>Spirurina</taxon>
        <taxon>Spiruromorpha</taxon>
        <taxon>Filarioidea</taxon>
        <taxon>Onchocercidae</taxon>
        <taxon>Wuchereria</taxon>
    </lineage>
</organism>
<evidence type="ECO:0000313" key="9">
    <source>
        <dbReference type="EMBL" id="VDM12492.1"/>
    </source>
</evidence>
<dbReference type="InterPro" id="IPR027469">
    <property type="entry name" value="Cation_efflux_TMD_sf"/>
</dbReference>
<feature type="transmembrane region" description="Helical" evidence="7">
    <location>
        <begin position="204"/>
        <end position="227"/>
    </location>
</feature>
<dbReference type="Gene3D" id="1.20.1510.10">
    <property type="entry name" value="Cation efflux protein transmembrane domain"/>
    <property type="match status" value="1"/>
</dbReference>
<dbReference type="NCBIfam" id="TIGR01297">
    <property type="entry name" value="CDF"/>
    <property type="match status" value="1"/>
</dbReference>
<dbReference type="PANTHER" id="PTHR13414:SF9">
    <property type="entry name" value="PROTON-COUPLED ZINC ANTIPORTER SLC30A9, MITOCHONDRIAL"/>
    <property type="match status" value="1"/>
</dbReference>
<dbReference type="GO" id="GO:0016020">
    <property type="term" value="C:membrane"/>
    <property type="evidence" value="ECO:0007669"/>
    <property type="project" value="UniProtKB-SubCell"/>
</dbReference>
<dbReference type="FunCoup" id="A0A3P7FPL4">
    <property type="interactions" value="1977"/>
</dbReference>
<dbReference type="PANTHER" id="PTHR13414">
    <property type="entry name" value="HUEL-CATION TRANSPORTER"/>
    <property type="match status" value="1"/>
</dbReference>
<dbReference type="OrthoDB" id="435980at2759"/>
<keyword evidence="4 7" id="KW-0812">Transmembrane</keyword>
<keyword evidence="5 7" id="KW-1133">Transmembrane helix</keyword>
<evidence type="ECO:0000259" key="8">
    <source>
        <dbReference type="Pfam" id="PF01545"/>
    </source>
</evidence>
<dbReference type="InParanoid" id="A0A3P7FPL4"/>
<dbReference type="InterPro" id="IPR040177">
    <property type="entry name" value="SLC30A9"/>
</dbReference>
<keyword evidence="10" id="KW-1185">Reference proteome</keyword>
<dbReference type="InterPro" id="IPR002524">
    <property type="entry name" value="Cation_efflux"/>
</dbReference>
<evidence type="ECO:0000256" key="7">
    <source>
        <dbReference type="SAM" id="Phobius"/>
    </source>
</evidence>
<feature type="transmembrane region" description="Helical" evidence="7">
    <location>
        <begin position="247"/>
        <end position="271"/>
    </location>
</feature>
<dbReference type="Proteomes" id="UP000270924">
    <property type="component" value="Unassembled WGS sequence"/>
</dbReference>
<reference evidence="9 10" key="1">
    <citation type="submission" date="2018-11" db="EMBL/GenBank/DDBJ databases">
        <authorList>
            <consortium name="Pathogen Informatics"/>
        </authorList>
    </citation>
    <scope>NUCLEOTIDE SEQUENCE [LARGE SCALE GENOMIC DNA]</scope>
</reference>
<comment type="similarity">
    <text evidence="2">Belongs to the cation diffusion facilitator (CDF) transporter (TC 2.A.4) family. SLC30A subfamily.</text>
</comment>
<dbReference type="AlphaFoldDB" id="A0A3P7FPL4"/>
<evidence type="ECO:0000313" key="10">
    <source>
        <dbReference type="Proteomes" id="UP000270924"/>
    </source>
</evidence>
<feature type="transmembrane region" description="Helical" evidence="7">
    <location>
        <begin position="331"/>
        <end position="348"/>
    </location>
</feature>
<evidence type="ECO:0000256" key="6">
    <source>
        <dbReference type="ARBA" id="ARBA00023136"/>
    </source>
</evidence>
<keyword evidence="6 7" id="KW-0472">Membrane</keyword>
<name>A0A3P7FPL4_WUCBA</name>
<keyword evidence="3" id="KW-0813">Transport</keyword>
<gene>
    <name evidence="9" type="ORF">WBA_LOCUS5878</name>
</gene>
<evidence type="ECO:0000256" key="5">
    <source>
        <dbReference type="ARBA" id="ARBA00022989"/>
    </source>
</evidence>
<dbReference type="InterPro" id="IPR058533">
    <property type="entry name" value="Cation_efflux_TM"/>
</dbReference>
<evidence type="ECO:0000256" key="2">
    <source>
        <dbReference type="ARBA" id="ARBA00008873"/>
    </source>
</evidence>
<comment type="subcellular location">
    <subcellularLocation>
        <location evidence="1">Membrane</location>
        <topology evidence="1">Multi-pass membrane protein</topology>
    </subcellularLocation>
</comment>
<dbReference type="Pfam" id="PF01545">
    <property type="entry name" value="Cation_efflux"/>
    <property type="match status" value="1"/>
</dbReference>
<dbReference type="GO" id="GO:0008324">
    <property type="term" value="F:monoatomic cation transmembrane transporter activity"/>
    <property type="evidence" value="ECO:0007669"/>
    <property type="project" value="InterPro"/>
</dbReference>
<dbReference type="GO" id="GO:0006882">
    <property type="term" value="P:intracellular zinc ion homeostasis"/>
    <property type="evidence" value="ECO:0007669"/>
    <property type="project" value="TreeGrafter"/>
</dbReference>
<sequence>MFTAVLEKPSHALFRTCAFSGRFNEFKGKLFRAAQSSRKRNVATKDVIEETRAMLEFGLTREHLQNLPRKELFPKKAMYNVDDVYRKALQVHGSERGIQQRMQLYQKYLYHNPLFDERKQNKNQSTSFVAEDATNAVKIALGTNFLDVCFKLCGTFITGSKSLAAEGLHSSLDLTNQIILMYGIRYSKLNPTPTYPYGYGNARYIASLISGCWLFGFGGGVSLYHGITGFLHPHAIESPAWASLLKIELLAFITLTMSFLLQGSSASYAWWKVRRKAKQCHMSLIEYVRTSADPSLSVVCLEDSASILGAFISASSIALSCVLETSIPDSVGSILIGILLGSIAAFIIRNNAMHLAGKSVPQVVINDIVAHLRHDNIIKSVHDVKAVGHGVGQVRFKAEVGYDGRAITNLSVHDVKAVGHGVGQVRFKAEVGYDGRAITNLYLSESCHIPSLIEVS</sequence>
<feature type="transmembrane region" description="Helical" evidence="7">
    <location>
        <begin position="305"/>
        <end position="325"/>
    </location>
</feature>
<dbReference type="OMA" id="HSMFSEC"/>
<dbReference type="GO" id="GO:0006829">
    <property type="term" value="P:zinc ion transport"/>
    <property type="evidence" value="ECO:0007669"/>
    <property type="project" value="InterPro"/>
</dbReference>
<dbReference type="EMBL" id="UYWW01003146">
    <property type="protein sequence ID" value="VDM12492.1"/>
    <property type="molecule type" value="Genomic_DNA"/>
</dbReference>
<accession>A0A3P7FPL4</accession>
<evidence type="ECO:0000256" key="3">
    <source>
        <dbReference type="ARBA" id="ARBA00022448"/>
    </source>
</evidence>
<proteinExistence type="inferred from homology"/>
<feature type="domain" description="Cation efflux protein transmembrane" evidence="8">
    <location>
        <begin position="138"/>
        <end position="353"/>
    </location>
</feature>
<protein>
    <recommendedName>
        <fullName evidence="8">Cation efflux protein transmembrane domain-containing protein</fullName>
    </recommendedName>
</protein>
<dbReference type="GO" id="GO:0005783">
    <property type="term" value="C:endoplasmic reticulum"/>
    <property type="evidence" value="ECO:0007669"/>
    <property type="project" value="TreeGrafter"/>
</dbReference>
<evidence type="ECO:0000256" key="4">
    <source>
        <dbReference type="ARBA" id="ARBA00022692"/>
    </source>
</evidence>
<dbReference type="SUPFAM" id="SSF161111">
    <property type="entry name" value="Cation efflux protein transmembrane domain-like"/>
    <property type="match status" value="1"/>
</dbReference>